<dbReference type="PANTHER" id="PTHR36221">
    <property type="entry name" value="DUF742 DOMAIN-CONTAINING PROTEIN"/>
    <property type="match status" value="1"/>
</dbReference>
<evidence type="ECO:0000313" key="2">
    <source>
        <dbReference type="Proteomes" id="UP001197247"/>
    </source>
</evidence>
<dbReference type="Proteomes" id="UP001197247">
    <property type="component" value="Unassembled WGS sequence"/>
</dbReference>
<sequence length="122" mass="13608">MDDDDDEFVWMDEDGGRLVRPYSVIRGRTSPSHRDLDLFQMVSTRDGLVSPQVPDAEYGRILELCRNPLSIAEVAAYSGLPMAVAKVIISDLLDNGYLVAGSSMPERDPRLLMLILEGLKRL</sequence>
<comment type="caution">
    <text evidence="1">The sequence shown here is derived from an EMBL/GenBank/DDBJ whole genome shotgun (WGS) entry which is preliminary data.</text>
</comment>
<evidence type="ECO:0000313" key="1">
    <source>
        <dbReference type="EMBL" id="MBT0770659.1"/>
    </source>
</evidence>
<dbReference type="RefSeq" id="WP_214156942.1">
    <property type="nucleotide sequence ID" value="NZ_JAHBAY010000006.1"/>
</dbReference>
<dbReference type="EMBL" id="JAHBAY010000006">
    <property type="protein sequence ID" value="MBT0770659.1"/>
    <property type="molecule type" value="Genomic_DNA"/>
</dbReference>
<name>A0ABS5THT8_9ACTN</name>
<reference evidence="1 2" key="1">
    <citation type="submission" date="2021-05" db="EMBL/GenBank/DDBJ databases">
        <title>Kineosporia and Streptomyces sp. nov. two new marine actinobacteria isolated from Coral.</title>
        <authorList>
            <person name="Buangrab K."/>
            <person name="Sutthacheep M."/>
            <person name="Yeemin T."/>
            <person name="Harunari E."/>
            <person name="Igarashi Y."/>
            <person name="Kanchanasin P."/>
            <person name="Tanasupawat S."/>
            <person name="Phongsopitanun W."/>
        </authorList>
    </citation>
    <scope>NUCLEOTIDE SEQUENCE [LARGE SCALE GENOMIC DNA]</scope>
    <source>
        <strain evidence="1 2">J2-2</strain>
    </source>
</reference>
<gene>
    <name evidence="1" type="ORF">KIH74_17075</name>
</gene>
<protein>
    <submittedName>
        <fullName evidence="1">DUF742 domain-containing protein</fullName>
    </submittedName>
</protein>
<dbReference type="InterPro" id="IPR007995">
    <property type="entry name" value="DUF742"/>
</dbReference>
<proteinExistence type="predicted"/>
<organism evidence="1 2">
    <name type="scientific">Kineosporia corallincola</name>
    <dbReference type="NCBI Taxonomy" id="2835133"/>
    <lineage>
        <taxon>Bacteria</taxon>
        <taxon>Bacillati</taxon>
        <taxon>Actinomycetota</taxon>
        <taxon>Actinomycetes</taxon>
        <taxon>Kineosporiales</taxon>
        <taxon>Kineosporiaceae</taxon>
        <taxon>Kineosporia</taxon>
    </lineage>
</organism>
<dbReference type="PANTHER" id="PTHR36221:SF1">
    <property type="entry name" value="DUF742 DOMAIN-CONTAINING PROTEIN"/>
    <property type="match status" value="1"/>
</dbReference>
<keyword evidence="2" id="KW-1185">Reference proteome</keyword>
<accession>A0ABS5THT8</accession>
<dbReference type="Pfam" id="PF05331">
    <property type="entry name" value="DUF742"/>
    <property type="match status" value="1"/>
</dbReference>